<organism evidence="3 4">
    <name type="scientific">Aphis glycines</name>
    <name type="common">Soybean aphid</name>
    <dbReference type="NCBI Taxonomy" id="307491"/>
    <lineage>
        <taxon>Eukaryota</taxon>
        <taxon>Metazoa</taxon>
        <taxon>Ecdysozoa</taxon>
        <taxon>Arthropoda</taxon>
        <taxon>Hexapoda</taxon>
        <taxon>Insecta</taxon>
        <taxon>Pterygota</taxon>
        <taxon>Neoptera</taxon>
        <taxon>Paraneoptera</taxon>
        <taxon>Hemiptera</taxon>
        <taxon>Sternorrhyncha</taxon>
        <taxon>Aphidomorpha</taxon>
        <taxon>Aphidoidea</taxon>
        <taxon>Aphididae</taxon>
        <taxon>Aphidini</taxon>
        <taxon>Aphis</taxon>
        <taxon>Aphis</taxon>
    </lineage>
</organism>
<dbReference type="OrthoDB" id="8061736at2759"/>
<evidence type="ECO:0000256" key="1">
    <source>
        <dbReference type="SAM" id="MobiDB-lite"/>
    </source>
</evidence>
<accession>A0A6G0TRH4</accession>
<feature type="region of interest" description="Disordered" evidence="1">
    <location>
        <begin position="139"/>
        <end position="169"/>
    </location>
</feature>
<feature type="domain" description="Myb-like" evidence="2">
    <location>
        <begin position="177"/>
        <end position="243"/>
    </location>
</feature>
<dbReference type="AlphaFoldDB" id="A0A6G0TRH4"/>
<protein>
    <recommendedName>
        <fullName evidence="2">Myb-like domain-containing protein</fullName>
    </recommendedName>
</protein>
<dbReference type="InterPro" id="IPR001005">
    <property type="entry name" value="SANT/Myb"/>
</dbReference>
<evidence type="ECO:0000259" key="2">
    <source>
        <dbReference type="SMART" id="SM00717"/>
    </source>
</evidence>
<dbReference type="EMBL" id="VYZN01000018">
    <property type="protein sequence ID" value="KAE9537396.1"/>
    <property type="molecule type" value="Genomic_DNA"/>
</dbReference>
<proteinExistence type="predicted"/>
<evidence type="ECO:0000313" key="4">
    <source>
        <dbReference type="Proteomes" id="UP000475862"/>
    </source>
</evidence>
<evidence type="ECO:0000313" key="3">
    <source>
        <dbReference type="EMBL" id="KAE9537396.1"/>
    </source>
</evidence>
<reference evidence="3 4" key="1">
    <citation type="submission" date="2019-08" db="EMBL/GenBank/DDBJ databases">
        <title>The genome of the soybean aphid Biotype 1, its phylome, world population structure and adaptation to the North American continent.</title>
        <authorList>
            <person name="Giordano R."/>
            <person name="Donthu R.K."/>
            <person name="Hernandez A.G."/>
            <person name="Wright C.L."/>
            <person name="Zimin A.V."/>
        </authorList>
    </citation>
    <scope>NUCLEOTIDE SEQUENCE [LARGE SCALE GENOMIC DNA]</scope>
    <source>
        <tissue evidence="3">Whole aphids</tissue>
    </source>
</reference>
<feature type="domain" description="Myb-like" evidence="2">
    <location>
        <begin position="57"/>
        <end position="123"/>
    </location>
</feature>
<name>A0A6G0TRH4_APHGL</name>
<dbReference type="Proteomes" id="UP000475862">
    <property type="component" value="Unassembled WGS sequence"/>
</dbReference>
<keyword evidence="4" id="KW-1185">Reference proteome</keyword>
<gene>
    <name evidence="3" type="ORF">AGLY_006419</name>
</gene>
<dbReference type="SMART" id="SM00717">
    <property type="entry name" value="SANT"/>
    <property type="match status" value="2"/>
</dbReference>
<comment type="caution">
    <text evidence="3">The sequence shown here is derived from an EMBL/GenBank/DDBJ whole genome shotgun (WGS) entry which is preliminary data.</text>
</comment>
<sequence>METYYVCNGNLVKRDTEIDSKDIFVIEEPFETYNNNIIQNEPPQLEADILEESRKRNCREWSQYETKILLDMFRRNVTQVGPMKKFKSKREMFKYIAQTISTKLNITRSAHQCENRYKTVVNQRKVGCSILQKSRSIVENKSNEEERSQNDVSASVSADHDYNGQNSETNVQCTVKSTNEWGNEDTKLLMELYKKNISKVGLERTFRTKLKMFEYIADTINNILNITRTAEQCLNRYKTIFRRKNFKQNRLNNDMSTIIEDNLNNSDNSNCDTHFVDDLYESEFNTHVYDGKTLRKLVKQPKIIPKLLPKEPNTSQDTVLTRTLKEIANQKEKTLLKIAANQERAEERRHQETLTLIRQLGETIVRFIGNQQGVTSEQHY</sequence>
<feature type="compositionally biased region" description="Basic and acidic residues" evidence="1">
    <location>
        <begin position="139"/>
        <end position="149"/>
    </location>
</feature>